<protein>
    <submittedName>
        <fullName evidence="2">Uncharacterized protein</fullName>
    </submittedName>
</protein>
<comment type="caution">
    <text evidence="2">The sequence shown here is derived from an EMBL/GenBank/DDBJ whole genome shotgun (WGS) entry which is preliminary data.</text>
</comment>
<accession>A0ABS4XW98</accession>
<sequence>MEQGFPTVPLHPAPHQPVVIDGHAAT</sequence>
<dbReference type="Proteomes" id="UP001519291">
    <property type="component" value="Unassembled WGS sequence"/>
</dbReference>
<evidence type="ECO:0000313" key="3">
    <source>
        <dbReference type="Proteomes" id="UP001519291"/>
    </source>
</evidence>
<feature type="region of interest" description="Disordered" evidence="1">
    <location>
        <begin position="1"/>
        <end position="26"/>
    </location>
</feature>
<evidence type="ECO:0000256" key="1">
    <source>
        <dbReference type="SAM" id="MobiDB-lite"/>
    </source>
</evidence>
<reference evidence="2 3" key="1">
    <citation type="submission" date="2021-03" db="EMBL/GenBank/DDBJ databases">
        <title>Sequencing the genomes of 1000 actinobacteria strains.</title>
        <authorList>
            <person name="Klenk H.-P."/>
        </authorList>
    </citation>
    <scope>NUCLEOTIDE SEQUENCE [LARGE SCALE GENOMIC DNA]</scope>
    <source>
        <strain evidence="2 3">DSM 41480</strain>
    </source>
</reference>
<evidence type="ECO:0000313" key="2">
    <source>
        <dbReference type="EMBL" id="MBP2400791.1"/>
    </source>
</evidence>
<keyword evidence="3" id="KW-1185">Reference proteome</keyword>
<dbReference type="EMBL" id="JAGIOH010000001">
    <property type="protein sequence ID" value="MBP2400791.1"/>
    <property type="molecule type" value="Genomic_DNA"/>
</dbReference>
<gene>
    <name evidence="2" type="ORF">JO379_000260</name>
</gene>
<proteinExistence type="predicted"/>
<name>A0ABS4XW98_9ACTN</name>
<organism evidence="2 3">
    <name type="scientific">Streptomyces syringium</name>
    <dbReference type="NCBI Taxonomy" id="76729"/>
    <lineage>
        <taxon>Bacteria</taxon>
        <taxon>Bacillati</taxon>
        <taxon>Actinomycetota</taxon>
        <taxon>Actinomycetes</taxon>
        <taxon>Kitasatosporales</taxon>
        <taxon>Streptomycetaceae</taxon>
        <taxon>Streptomyces</taxon>
    </lineage>
</organism>